<dbReference type="PIRSF" id="PIRSF016578">
    <property type="entry name" value="HsaA"/>
    <property type="match status" value="1"/>
</dbReference>
<dbReference type="Pfam" id="PF02771">
    <property type="entry name" value="Acyl-CoA_dh_N"/>
    <property type="match status" value="1"/>
</dbReference>
<proteinExistence type="inferred from homology"/>
<evidence type="ECO:0008006" key="10">
    <source>
        <dbReference type="Google" id="ProtNLM"/>
    </source>
</evidence>
<evidence type="ECO:0000259" key="6">
    <source>
        <dbReference type="Pfam" id="PF00441"/>
    </source>
</evidence>
<evidence type="ECO:0000256" key="3">
    <source>
        <dbReference type="ARBA" id="ARBA00022630"/>
    </source>
</evidence>
<evidence type="ECO:0000259" key="7">
    <source>
        <dbReference type="Pfam" id="PF02770"/>
    </source>
</evidence>
<dbReference type="Gene3D" id="2.40.110.10">
    <property type="entry name" value="Butyryl-CoA Dehydrogenase, subunit A, domain 2"/>
    <property type="match status" value="1"/>
</dbReference>
<keyword evidence="4" id="KW-0274">FAD</keyword>
<dbReference type="InterPro" id="IPR036250">
    <property type="entry name" value="AcylCo_DH-like_C"/>
</dbReference>
<keyword evidence="3" id="KW-0285">Flavoprotein</keyword>
<feature type="domain" description="Acyl-CoA dehydrogenase/oxidase N-terminal" evidence="8">
    <location>
        <begin position="9"/>
        <end position="118"/>
    </location>
</feature>
<dbReference type="InterPro" id="IPR037069">
    <property type="entry name" value="AcylCoA_DH/ox_N_sf"/>
</dbReference>
<dbReference type="SUPFAM" id="SSF47203">
    <property type="entry name" value="Acyl-CoA dehydrogenase C-terminal domain-like"/>
    <property type="match status" value="1"/>
</dbReference>
<dbReference type="AlphaFoldDB" id="A0A381RQC6"/>
<gene>
    <name evidence="9" type="ORF">METZ01_LOCUS46298</name>
</gene>
<dbReference type="GO" id="GO:0050660">
    <property type="term" value="F:flavin adenine dinucleotide binding"/>
    <property type="evidence" value="ECO:0007669"/>
    <property type="project" value="InterPro"/>
</dbReference>
<evidence type="ECO:0000256" key="2">
    <source>
        <dbReference type="ARBA" id="ARBA00009347"/>
    </source>
</evidence>
<dbReference type="PANTHER" id="PTHR43884:SF12">
    <property type="entry name" value="ISOVALERYL-COA DEHYDROGENASE, MITOCHONDRIAL-RELATED"/>
    <property type="match status" value="1"/>
</dbReference>
<dbReference type="EMBL" id="UINC01002147">
    <property type="protein sequence ID" value="SUZ93444.1"/>
    <property type="molecule type" value="Genomic_DNA"/>
</dbReference>
<comment type="cofactor">
    <cofactor evidence="1">
        <name>FAD</name>
        <dbReference type="ChEBI" id="CHEBI:57692"/>
    </cofactor>
</comment>
<dbReference type="FunFam" id="2.40.110.10:FF:000002">
    <property type="entry name" value="Acyl-CoA dehydrogenase fadE12"/>
    <property type="match status" value="1"/>
</dbReference>
<sequence length="385" mass="42058">MNTPTPNPDDALILDSIDRFLERDVRPVVRELEANDVYPQKIVDRLVELGLFGATIAPEYGGLGLSAGTYAKIIERISAVWMSVSGFFNSHLIMATAVQRFGRDEQKQQFLRRFASGELRGGIALTEPDCGTDLQAIRTRAVKDGDEYVVNGAKTWITNSAAGGILAVLVKTDVNTQPAHRGMSLLLIEKGPGFTVTRKLDKLGYRGIDTAELIFEDCRVPATNLIGESEGRGLQQILAGLELGRINIAARGVGVARACLEESLAYAQQRQSFGKPIGEHQSIQIKLADMATRVESARLLTESAARAFDTGERCDMEAGMAKLAASEAAVSNSLEAMRIHGAYGYSKEFNIERYYRDAPLLAIGEGTNELQKIIIAKQLIERNRV</sequence>
<dbReference type="GO" id="GO:0003995">
    <property type="term" value="F:acyl-CoA dehydrogenase activity"/>
    <property type="evidence" value="ECO:0007669"/>
    <property type="project" value="TreeGrafter"/>
</dbReference>
<feature type="domain" description="Acyl-CoA oxidase/dehydrogenase middle" evidence="7">
    <location>
        <begin position="123"/>
        <end position="218"/>
    </location>
</feature>
<dbReference type="SUPFAM" id="SSF56645">
    <property type="entry name" value="Acyl-CoA dehydrogenase NM domain-like"/>
    <property type="match status" value="1"/>
</dbReference>
<dbReference type="InterPro" id="IPR006091">
    <property type="entry name" value="Acyl-CoA_Oxase/DH_mid-dom"/>
</dbReference>
<dbReference type="Gene3D" id="1.10.540.10">
    <property type="entry name" value="Acyl-CoA dehydrogenase/oxidase, N-terminal domain"/>
    <property type="match status" value="1"/>
</dbReference>
<evidence type="ECO:0000256" key="1">
    <source>
        <dbReference type="ARBA" id="ARBA00001974"/>
    </source>
</evidence>
<evidence type="ECO:0000313" key="9">
    <source>
        <dbReference type="EMBL" id="SUZ93444.1"/>
    </source>
</evidence>
<evidence type="ECO:0000256" key="5">
    <source>
        <dbReference type="ARBA" id="ARBA00023002"/>
    </source>
</evidence>
<feature type="domain" description="Acyl-CoA dehydrogenase/oxidase C-terminal" evidence="6">
    <location>
        <begin position="231"/>
        <end position="379"/>
    </location>
</feature>
<dbReference type="InterPro" id="IPR013786">
    <property type="entry name" value="AcylCoA_DH/ox_N"/>
</dbReference>
<reference evidence="9" key="1">
    <citation type="submission" date="2018-05" db="EMBL/GenBank/DDBJ databases">
        <authorList>
            <person name="Lanie J.A."/>
            <person name="Ng W.-L."/>
            <person name="Kazmierczak K.M."/>
            <person name="Andrzejewski T.M."/>
            <person name="Davidsen T.M."/>
            <person name="Wayne K.J."/>
            <person name="Tettelin H."/>
            <person name="Glass J.I."/>
            <person name="Rusch D."/>
            <person name="Podicherti R."/>
            <person name="Tsui H.-C.T."/>
            <person name="Winkler M.E."/>
        </authorList>
    </citation>
    <scope>NUCLEOTIDE SEQUENCE</scope>
</reference>
<dbReference type="Pfam" id="PF00441">
    <property type="entry name" value="Acyl-CoA_dh_1"/>
    <property type="match status" value="1"/>
</dbReference>
<evidence type="ECO:0000256" key="4">
    <source>
        <dbReference type="ARBA" id="ARBA00022827"/>
    </source>
</evidence>
<evidence type="ECO:0000259" key="8">
    <source>
        <dbReference type="Pfam" id="PF02771"/>
    </source>
</evidence>
<dbReference type="Gene3D" id="1.20.140.10">
    <property type="entry name" value="Butyryl-CoA Dehydrogenase, subunit A, domain 3"/>
    <property type="match status" value="1"/>
</dbReference>
<dbReference type="PANTHER" id="PTHR43884">
    <property type="entry name" value="ACYL-COA DEHYDROGENASE"/>
    <property type="match status" value="1"/>
</dbReference>
<dbReference type="InterPro" id="IPR009100">
    <property type="entry name" value="AcylCoA_DH/oxidase_NM_dom_sf"/>
</dbReference>
<accession>A0A381RQC6</accession>
<dbReference type="FunFam" id="1.20.140.10:FF:000001">
    <property type="entry name" value="Acyl-CoA dehydrogenase"/>
    <property type="match status" value="1"/>
</dbReference>
<protein>
    <recommendedName>
        <fullName evidence="10">Acyl-CoA dehydrogenase</fullName>
    </recommendedName>
</protein>
<dbReference type="InterPro" id="IPR046373">
    <property type="entry name" value="Acyl-CoA_Oxase/DH_mid-dom_sf"/>
</dbReference>
<organism evidence="9">
    <name type="scientific">marine metagenome</name>
    <dbReference type="NCBI Taxonomy" id="408172"/>
    <lineage>
        <taxon>unclassified sequences</taxon>
        <taxon>metagenomes</taxon>
        <taxon>ecological metagenomes</taxon>
    </lineage>
</organism>
<dbReference type="Pfam" id="PF02770">
    <property type="entry name" value="Acyl-CoA_dh_M"/>
    <property type="match status" value="1"/>
</dbReference>
<name>A0A381RQC6_9ZZZZ</name>
<keyword evidence="5" id="KW-0560">Oxidoreductase</keyword>
<dbReference type="InterPro" id="IPR009075">
    <property type="entry name" value="AcylCo_DH/oxidase_C"/>
</dbReference>
<comment type="similarity">
    <text evidence="2">Belongs to the acyl-CoA dehydrogenase family.</text>
</comment>